<dbReference type="NCBIfam" id="TIGR00426">
    <property type="entry name" value="competence protein ComEA helix-hairpin-helix repeat region"/>
    <property type="match status" value="1"/>
</dbReference>
<feature type="domain" description="Helix-hairpin-helix DNA-binding motif class 1" evidence="2">
    <location>
        <begin position="140"/>
        <end position="159"/>
    </location>
</feature>
<dbReference type="Proteomes" id="UP000761380">
    <property type="component" value="Unassembled WGS sequence"/>
</dbReference>
<dbReference type="PANTHER" id="PTHR21180:SF32">
    <property type="entry name" value="ENDONUCLEASE_EXONUCLEASE_PHOSPHATASE FAMILY DOMAIN-CONTAINING PROTEIN 1"/>
    <property type="match status" value="1"/>
</dbReference>
<organism evidence="3 4">
    <name type="scientific">Selenomonas ruminantium</name>
    <dbReference type="NCBI Taxonomy" id="971"/>
    <lineage>
        <taxon>Bacteria</taxon>
        <taxon>Bacillati</taxon>
        <taxon>Bacillota</taxon>
        <taxon>Negativicutes</taxon>
        <taxon>Selenomonadales</taxon>
        <taxon>Selenomonadaceae</taxon>
        <taxon>Selenomonas</taxon>
    </lineage>
</organism>
<protein>
    <submittedName>
        <fullName evidence="3">Competence protein ComEA</fullName>
    </submittedName>
</protein>
<dbReference type="Gene3D" id="3.10.560.10">
    <property type="entry name" value="Outer membrane lipoprotein wza domain like"/>
    <property type="match status" value="1"/>
</dbReference>
<dbReference type="SUPFAM" id="SSF47781">
    <property type="entry name" value="RuvA domain 2-like"/>
    <property type="match status" value="1"/>
</dbReference>
<dbReference type="GO" id="GO:0003677">
    <property type="term" value="F:DNA binding"/>
    <property type="evidence" value="ECO:0007669"/>
    <property type="project" value="InterPro"/>
</dbReference>
<evidence type="ECO:0000256" key="1">
    <source>
        <dbReference type="SAM" id="MobiDB-lite"/>
    </source>
</evidence>
<evidence type="ECO:0000313" key="4">
    <source>
        <dbReference type="Proteomes" id="UP000761380"/>
    </source>
</evidence>
<feature type="domain" description="Helix-hairpin-helix DNA-binding motif class 1" evidence="2">
    <location>
        <begin position="170"/>
        <end position="189"/>
    </location>
</feature>
<reference evidence="3" key="1">
    <citation type="submission" date="2019-04" db="EMBL/GenBank/DDBJ databases">
        <title>Evolution of Biomass-Degrading Anaerobic Consortia Revealed by Metagenomics.</title>
        <authorList>
            <person name="Peng X."/>
        </authorList>
    </citation>
    <scope>NUCLEOTIDE SEQUENCE</scope>
    <source>
        <strain evidence="3">SIG240</strain>
    </source>
</reference>
<dbReference type="Pfam" id="PF12836">
    <property type="entry name" value="HHH_3"/>
    <property type="match status" value="1"/>
</dbReference>
<dbReference type="GO" id="GO:0006281">
    <property type="term" value="P:DNA repair"/>
    <property type="evidence" value="ECO:0007669"/>
    <property type="project" value="InterPro"/>
</dbReference>
<dbReference type="InterPro" id="IPR003583">
    <property type="entry name" value="Hlx-hairpin-Hlx_DNA-bd_motif"/>
</dbReference>
<dbReference type="InterPro" id="IPR010994">
    <property type="entry name" value="RuvA_2-like"/>
</dbReference>
<gene>
    <name evidence="3" type="ORF">E7201_09755</name>
</gene>
<evidence type="ECO:0000259" key="2">
    <source>
        <dbReference type="SMART" id="SM00278"/>
    </source>
</evidence>
<dbReference type="InterPro" id="IPR051675">
    <property type="entry name" value="Endo/Exo/Phosphatase_dom_1"/>
</dbReference>
<dbReference type="InterPro" id="IPR004509">
    <property type="entry name" value="Competence_ComEA_HhH"/>
</dbReference>
<dbReference type="GO" id="GO:0015627">
    <property type="term" value="C:type II protein secretion system complex"/>
    <property type="evidence" value="ECO:0007669"/>
    <property type="project" value="TreeGrafter"/>
</dbReference>
<feature type="region of interest" description="Disordered" evidence="1">
    <location>
        <begin position="97"/>
        <end position="135"/>
    </location>
</feature>
<dbReference type="EMBL" id="SVBY01000083">
    <property type="protein sequence ID" value="MBE6093432.1"/>
    <property type="molecule type" value="Genomic_DNA"/>
</dbReference>
<dbReference type="AlphaFoldDB" id="A0A927WT42"/>
<dbReference type="GO" id="GO:0015628">
    <property type="term" value="P:protein secretion by the type II secretion system"/>
    <property type="evidence" value="ECO:0007669"/>
    <property type="project" value="TreeGrafter"/>
</dbReference>
<name>A0A927WT42_SELRU</name>
<proteinExistence type="predicted"/>
<dbReference type="SMART" id="SM00278">
    <property type="entry name" value="HhH1"/>
    <property type="match status" value="2"/>
</dbReference>
<sequence>MPMYKKQLFVLMIILLAAVGGTYYGLYSEEEAVVLDAAATAESSPPKQEITVYVTGAVNKPGLVNVPEGARAADAVNACGGLLPTADSEKINMAQSLKDGQQLKVPEKTGTNSKTDSGKADKSKGADSGEKVNINTADEKALDTLPGVGPAMAKRIIEYRESEGAFQSIEDIKKIRGIGEAKFAKMKDKICI</sequence>
<dbReference type="Pfam" id="PF10531">
    <property type="entry name" value="SLBB"/>
    <property type="match status" value="1"/>
</dbReference>
<comment type="caution">
    <text evidence="3">The sequence shown here is derived from an EMBL/GenBank/DDBJ whole genome shotgun (WGS) entry which is preliminary data.</text>
</comment>
<feature type="compositionally biased region" description="Basic and acidic residues" evidence="1">
    <location>
        <begin position="116"/>
        <end position="130"/>
    </location>
</feature>
<dbReference type="InterPro" id="IPR019554">
    <property type="entry name" value="Soluble_ligand-bd"/>
</dbReference>
<evidence type="ECO:0000313" key="3">
    <source>
        <dbReference type="EMBL" id="MBE6093432.1"/>
    </source>
</evidence>
<dbReference type="PANTHER" id="PTHR21180">
    <property type="entry name" value="ENDONUCLEASE/EXONUCLEASE/PHOSPHATASE FAMILY DOMAIN-CONTAINING PROTEIN 1"/>
    <property type="match status" value="1"/>
</dbReference>
<accession>A0A927WT42</accession>
<dbReference type="Gene3D" id="1.10.150.320">
    <property type="entry name" value="Photosystem II 12 kDa extrinsic protein"/>
    <property type="match status" value="1"/>
</dbReference>